<dbReference type="InterPro" id="IPR011042">
    <property type="entry name" value="6-blade_b-propeller_TolB-like"/>
</dbReference>
<reference evidence="2 3" key="1">
    <citation type="submission" date="2011-09" db="EMBL/GenBank/DDBJ databases">
        <title>The draft genome of Treponema saccharophilum DSM 2985.</title>
        <authorList>
            <consortium name="US DOE Joint Genome Institute (JGI-PGF)"/>
            <person name="Lucas S."/>
            <person name="Copeland A."/>
            <person name="Lapidus A."/>
            <person name="Glavina del Rio T."/>
            <person name="Dalin E."/>
            <person name="Tice H."/>
            <person name="Bruce D."/>
            <person name="Goodwin L."/>
            <person name="Pitluck S."/>
            <person name="Peters L."/>
            <person name="Kyrpides N."/>
            <person name="Mavromatis K."/>
            <person name="Ivanova N."/>
            <person name="Markowitz V."/>
            <person name="Cheng J.-F."/>
            <person name="Hugenholtz P."/>
            <person name="Woyke T."/>
            <person name="Wu D."/>
            <person name="Gronow S."/>
            <person name="Wellnitz S."/>
            <person name="Brambilla E."/>
            <person name="Klenk H.-P."/>
            <person name="Eisen J.A."/>
        </authorList>
    </citation>
    <scope>NUCLEOTIDE SEQUENCE [LARGE SCALE GENOMIC DNA]</scope>
    <source>
        <strain evidence="2 3">DSM 2985</strain>
    </source>
</reference>
<dbReference type="Gene3D" id="2.120.10.30">
    <property type="entry name" value="TolB, C-terminal domain"/>
    <property type="match status" value="1"/>
</dbReference>
<organism evidence="2 3">
    <name type="scientific">Treponema saccharophilum DSM 2985</name>
    <dbReference type="NCBI Taxonomy" id="907348"/>
    <lineage>
        <taxon>Bacteria</taxon>
        <taxon>Pseudomonadati</taxon>
        <taxon>Spirochaetota</taxon>
        <taxon>Spirochaetia</taxon>
        <taxon>Spirochaetales</taxon>
        <taxon>Treponemataceae</taxon>
        <taxon>Treponema</taxon>
    </lineage>
</organism>
<evidence type="ECO:0000313" key="3">
    <source>
        <dbReference type="Proteomes" id="UP000003571"/>
    </source>
</evidence>
<feature type="signal peptide" evidence="1">
    <location>
        <begin position="1"/>
        <end position="23"/>
    </location>
</feature>
<dbReference type="Proteomes" id="UP000003571">
    <property type="component" value="Unassembled WGS sequence"/>
</dbReference>
<keyword evidence="2" id="KW-0449">Lipoprotein</keyword>
<feature type="chain" id="PRO_5003608740" evidence="1">
    <location>
        <begin position="24"/>
        <end position="405"/>
    </location>
</feature>
<sequence>MERKNISKIALALLAALASSSCSRPEKIASVSENDLFTLNYGNFEDELNVFDLASAGSINTFMTMRDGFFYIANGESKRILELNSYGDLLSLYYNEDSMYNLDFADENSGNSTKKAVSYPFNKLGPVAVDADKRLYAVDTLPPERHEMDEERQLLLSNIVLRFDSDGKFIDYIGQQGPGGTPFSFVKGIYATKDGELVVVCCTNGGFDVFWFGTNGFLLYQLSVNEDNVPKLQRDGAEGSAHLSIENVVPDFSSHKVYLKIDYYEDSIDSDLKVQSGIDYAKTMLYPLDVTTGAYEDGFDIPAYEYSSSEGLSQEIETIPFDFLGVTENGWFFFMIPVDDGYLVQMVQPDGQRVVKRHLSVDHGRILYHSIALSDSGIVSGLFVRRENAEVVWWRTDSLIASFGS</sequence>
<evidence type="ECO:0000313" key="2">
    <source>
        <dbReference type="EMBL" id="EIC02072.1"/>
    </source>
</evidence>
<dbReference type="OrthoDB" id="350103at2"/>
<dbReference type="SUPFAM" id="SSF101898">
    <property type="entry name" value="NHL repeat"/>
    <property type="match status" value="1"/>
</dbReference>
<keyword evidence="3" id="KW-1185">Reference proteome</keyword>
<dbReference type="PATRIC" id="fig|907348.3.peg.1181"/>
<keyword evidence="1" id="KW-0732">Signal</keyword>
<evidence type="ECO:0000256" key="1">
    <source>
        <dbReference type="SAM" id="SignalP"/>
    </source>
</evidence>
<dbReference type="eggNOG" id="ENOG503464J">
    <property type="taxonomic scope" value="Bacteria"/>
</dbReference>
<dbReference type="STRING" id="907348.TresaDRAFT_1408"/>
<dbReference type="AlphaFoldDB" id="H7EJY5"/>
<name>H7EJY5_9SPIR</name>
<dbReference type="PROSITE" id="PS51257">
    <property type="entry name" value="PROKAR_LIPOPROTEIN"/>
    <property type="match status" value="1"/>
</dbReference>
<accession>H7EJY5</accession>
<gene>
    <name evidence="2" type="ORF">TresaDRAFT_1408</name>
</gene>
<comment type="caution">
    <text evidence="2">The sequence shown here is derived from an EMBL/GenBank/DDBJ whole genome shotgun (WGS) entry which is preliminary data.</text>
</comment>
<dbReference type="NCBIfam" id="NF047780">
    <property type="entry name" value="LIC12708_fam"/>
    <property type="match status" value="1"/>
</dbReference>
<protein>
    <submittedName>
        <fullName evidence="2">Putative lipoprotein</fullName>
    </submittedName>
</protein>
<dbReference type="RefSeq" id="WP_002703723.1">
    <property type="nucleotide sequence ID" value="NZ_AGRW01000043.1"/>
</dbReference>
<proteinExistence type="predicted"/>
<dbReference type="EMBL" id="AGRW01000043">
    <property type="protein sequence ID" value="EIC02072.1"/>
    <property type="molecule type" value="Genomic_DNA"/>
</dbReference>
<dbReference type="InterPro" id="IPR058072">
    <property type="entry name" value="LIC12708-like"/>
</dbReference>